<reference evidence="1 2" key="1">
    <citation type="submission" date="2020-06" db="EMBL/GenBank/DDBJ databases">
        <title>Transcriptomic and genomic resources for Thalictrum thalictroides and T. hernandezii: Facilitating candidate gene discovery in an emerging model plant lineage.</title>
        <authorList>
            <person name="Arias T."/>
            <person name="Riano-Pachon D.M."/>
            <person name="Di Stilio V.S."/>
        </authorList>
    </citation>
    <scope>NUCLEOTIDE SEQUENCE [LARGE SCALE GENOMIC DNA]</scope>
    <source>
        <strain evidence="2">cv. WT478/WT964</strain>
        <tissue evidence="1">Leaves</tissue>
    </source>
</reference>
<dbReference type="Proteomes" id="UP000554482">
    <property type="component" value="Unassembled WGS sequence"/>
</dbReference>
<accession>A0A7J6WUL8</accession>
<evidence type="ECO:0000313" key="1">
    <source>
        <dbReference type="EMBL" id="KAF5200418.1"/>
    </source>
</evidence>
<keyword evidence="2" id="KW-1185">Reference proteome</keyword>
<name>A0A7J6WUL8_THATH</name>
<dbReference type="PANTHER" id="PTHR33103:SF19">
    <property type="entry name" value="OS09G0544700 PROTEIN"/>
    <property type="match status" value="1"/>
</dbReference>
<gene>
    <name evidence="1" type="ORF">FRX31_009990</name>
</gene>
<organism evidence="1 2">
    <name type="scientific">Thalictrum thalictroides</name>
    <name type="common">Rue-anemone</name>
    <name type="synonym">Anemone thalictroides</name>
    <dbReference type="NCBI Taxonomy" id="46969"/>
    <lineage>
        <taxon>Eukaryota</taxon>
        <taxon>Viridiplantae</taxon>
        <taxon>Streptophyta</taxon>
        <taxon>Embryophyta</taxon>
        <taxon>Tracheophyta</taxon>
        <taxon>Spermatophyta</taxon>
        <taxon>Magnoliopsida</taxon>
        <taxon>Ranunculales</taxon>
        <taxon>Ranunculaceae</taxon>
        <taxon>Thalictroideae</taxon>
        <taxon>Thalictrum</taxon>
    </lineage>
</organism>
<dbReference type="InterPro" id="IPR007750">
    <property type="entry name" value="DUF674"/>
</dbReference>
<dbReference type="OrthoDB" id="2014278at2759"/>
<evidence type="ECO:0000313" key="2">
    <source>
        <dbReference type="Proteomes" id="UP000554482"/>
    </source>
</evidence>
<dbReference type="Pfam" id="PF05056">
    <property type="entry name" value="DUF674"/>
    <property type="match status" value="2"/>
</dbReference>
<dbReference type="EMBL" id="JABWDY010010761">
    <property type="protein sequence ID" value="KAF5200418.1"/>
    <property type="molecule type" value="Genomic_DNA"/>
</dbReference>
<sequence length="331" mass="35874">MQQQSTGSMKNMTTEKRNTVTDKELSIKLLIDSKANKILFAEAEKKFIDFLFGLLAMPLGTVIELITEENMMGSMGNLYKSVKNISEIHILGKNSILLKPEVVLICAGRRASSGYNYVMKLLGRKCASSNNQIAGGVSNGLSVMPVSTTSRIKIINAGDATSLTKRTVSFGIKEGLEVLWAALRSTTVLSEVFLEKIINPEMNSGHNLVTKLLESSSPSCCNQKNVGFISITGTTDDGASKQVDGFVQGGSVKELVTDELVVVPMTNSSRMSVFEKLNVVDISALKEKTVNFGIKEGLEVLKTALQSKTVLTYSKIDAVQRPGKPEIIVLD</sequence>
<protein>
    <submittedName>
        <fullName evidence="1">Uncharacterized protein</fullName>
    </submittedName>
</protein>
<comment type="caution">
    <text evidence="1">The sequence shown here is derived from an EMBL/GenBank/DDBJ whole genome shotgun (WGS) entry which is preliminary data.</text>
</comment>
<dbReference type="AlphaFoldDB" id="A0A7J6WUL8"/>
<proteinExistence type="predicted"/>
<dbReference type="PANTHER" id="PTHR33103">
    <property type="entry name" value="OS01G0153900 PROTEIN"/>
    <property type="match status" value="1"/>
</dbReference>